<organism evidence="2 3">
    <name type="scientific">Sphingobacterium zeae</name>
    <dbReference type="NCBI Taxonomy" id="1776859"/>
    <lineage>
        <taxon>Bacteria</taxon>
        <taxon>Pseudomonadati</taxon>
        <taxon>Bacteroidota</taxon>
        <taxon>Sphingobacteriia</taxon>
        <taxon>Sphingobacteriales</taxon>
        <taxon>Sphingobacteriaceae</taxon>
        <taxon>Sphingobacterium</taxon>
    </lineage>
</organism>
<evidence type="ECO:0000313" key="2">
    <source>
        <dbReference type="EMBL" id="MDQ1148843.1"/>
    </source>
</evidence>
<protein>
    <submittedName>
        <fullName evidence="2">Uncharacterized protein YqgC (DUF456 family)</fullName>
    </submittedName>
</protein>
<keyword evidence="1" id="KW-0812">Transmembrane</keyword>
<keyword evidence="3" id="KW-1185">Reference proteome</keyword>
<evidence type="ECO:0000313" key="3">
    <source>
        <dbReference type="Proteomes" id="UP001244640"/>
    </source>
</evidence>
<dbReference type="Proteomes" id="UP001244640">
    <property type="component" value="Unassembled WGS sequence"/>
</dbReference>
<feature type="transmembrane region" description="Helical" evidence="1">
    <location>
        <begin position="24"/>
        <end position="43"/>
    </location>
</feature>
<name>A0ABU0U3N7_9SPHI</name>
<evidence type="ECO:0000256" key="1">
    <source>
        <dbReference type="SAM" id="Phobius"/>
    </source>
</evidence>
<dbReference type="EMBL" id="JAUTBA010000001">
    <property type="protein sequence ID" value="MDQ1148843.1"/>
    <property type="molecule type" value="Genomic_DNA"/>
</dbReference>
<sequence length="60" mass="6918">MIFFIIYLGLIGYFKGFHSPRLKTFFITIAIIKMTTVILNYLFNANRLDKTVGFTVKAVP</sequence>
<keyword evidence="1" id="KW-1133">Transmembrane helix</keyword>
<keyword evidence="1" id="KW-0472">Membrane</keyword>
<reference evidence="2 3" key="1">
    <citation type="submission" date="2023-07" db="EMBL/GenBank/DDBJ databases">
        <title>Functional and genomic diversity of the sorghum phyllosphere microbiome.</title>
        <authorList>
            <person name="Shade A."/>
        </authorList>
    </citation>
    <scope>NUCLEOTIDE SEQUENCE [LARGE SCALE GENOMIC DNA]</scope>
    <source>
        <strain evidence="2 3">SORGH_AS_0892</strain>
    </source>
</reference>
<gene>
    <name evidence="2" type="ORF">QE382_000827</name>
</gene>
<comment type="caution">
    <text evidence="2">The sequence shown here is derived from an EMBL/GenBank/DDBJ whole genome shotgun (WGS) entry which is preliminary data.</text>
</comment>
<accession>A0ABU0U3N7</accession>
<proteinExistence type="predicted"/>